<keyword evidence="3" id="KW-1185">Reference proteome</keyword>
<gene>
    <name evidence="2" type="ORF">J1N35_008536</name>
</gene>
<protein>
    <submittedName>
        <fullName evidence="2">Uncharacterized protein</fullName>
    </submittedName>
</protein>
<dbReference type="AlphaFoldDB" id="A0A9D3WAI2"/>
<sequence length="111" mass="11733">MALPTACNVKTPLASQCNGTSNSPSSGGGGSKSNVRTTDDSTSAGNSTKLSFSVLSFSAQATTAYSKGELEYAAYLSDQVCFLLGGCYELLRTSTLLCYSIHVCYFYRYSS</sequence>
<organism evidence="2 3">
    <name type="scientific">Gossypium stocksii</name>
    <dbReference type="NCBI Taxonomy" id="47602"/>
    <lineage>
        <taxon>Eukaryota</taxon>
        <taxon>Viridiplantae</taxon>
        <taxon>Streptophyta</taxon>
        <taxon>Embryophyta</taxon>
        <taxon>Tracheophyta</taxon>
        <taxon>Spermatophyta</taxon>
        <taxon>Magnoliopsida</taxon>
        <taxon>eudicotyledons</taxon>
        <taxon>Gunneridae</taxon>
        <taxon>Pentapetalae</taxon>
        <taxon>rosids</taxon>
        <taxon>malvids</taxon>
        <taxon>Malvales</taxon>
        <taxon>Malvaceae</taxon>
        <taxon>Malvoideae</taxon>
        <taxon>Gossypium</taxon>
    </lineage>
</organism>
<evidence type="ECO:0000313" key="3">
    <source>
        <dbReference type="Proteomes" id="UP000828251"/>
    </source>
</evidence>
<dbReference type="Proteomes" id="UP000828251">
    <property type="component" value="Unassembled WGS sequence"/>
</dbReference>
<dbReference type="EMBL" id="JAIQCV010000003">
    <property type="protein sequence ID" value="KAH1115158.1"/>
    <property type="molecule type" value="Genomic_DNA"/>
</dbReference>
<evidence type="ECO:0000256" key="1">
    <source>
        <dbReference type="SAM" id="MobiDB-lite"/>
    </source>
</evidence>
<proteinExistence type="predicted"/>
<feature type="region of interest" description="Disordered" evidence="1">
    <location>
        <begin position="1"/>
        <end position="47"/>
    </location>
</feature>
<dbReference type="OrthoDB" id="1019567at2759"/>
<comment type="caution">
    <text evidence="2">The sequence shown here is derived from an EMBL/GenBank/DDBJ whole genome shotgun (WGS) entry which is preliminary data.</text>
</comment>
<reference evidence="2 3" key="1">
    <citation type="journal article" date="2021" name="Plant Biotechnol. J.">
        <title>Multi-omics assisted identification of the key and species-specific regulatory components of drought-tolerant mechanisms in Gossypium stocksii.</title>
        <authorList>
            <person name="Yu D."/>
            <person name="Ke L."/>
            <person name="Zhang D."/>
            <person name="Wu Y."/>
            <person name="Sun Y."/>
            <person name="Mei J."/>
            <person name="Sun J."/>
            <person name="Sun Y."/>
        </authorList>
    </citation>
    <scope>NUCLEOTIDE SEQUENCE [LARGE SCALE GENOMIC DNA]</scope>
    <source>
        <strain evidence="3">cv. E1</strain>
        <tissue evidence="2">Leaf</tissue>
    </source>
</reference>
<name>A0A9D3WAI2_9ROSI</name>
<accession>A0A9D3WAI2</accession>
<evidence type="ECO:0000313" key="2">
    <source>
        <dbReference type="EMBL" id="KAH1115158.1"/>
    </source>
</evidence>